<dbReference type="EC" id="2.7.13.3" evidence="2"/>
<sequence length="417" mass="47942">MRLLAKYNRVTLLASIIILVFTGVIYYTVIHFILTDRVDKDLVTEEDEIAAYVETFGKLPLAENFKDQKVVYQLVKPGDTVERSFFNTSFFNKTEKEHEPGRTLITSLNVRGELYRISITKSRVEAEDLVRMIFMITLGVTVVLLVTLMLINRFLLRNLWRPFYTVLKQMKAFNLADKGEVVADDTNIDEFRELNQAVIAMSSRVKQDYRELKTFTDNASHEMLTPLAVINSKLDTLIQTETFTNVQGEVIEDIYLAVSRLSRLNQSLLLLAKLENNMIAGDQELINLKELIAQKLRQFQELMQAQGIVLSQQLEYKEVNMNRYLADILINNLFSNAIRHNYNGGEIIVQLNDKELRVSNTGSAERLSDQAFERFYKNAASEGIGLGLAISYQICSQYDFELSYDFKDGKHTFLIVF</sequence>
<evidence type="ECO:0000256" key="3">
    <source>
        <dbReference type="ARBA" id="ARBA00022553"/>
    </source>
</evidence>
<dbReference type="InterPro" id="IPR005467">
    <property type="entry name" value="His_kinase_dom"/>
</dbReference>
<dbReference type="InterPro" id="IPR003661">
    <property type="entry name" value="HisK_dim/P_dom"/>
</dbReference>
<dbReference type="Pfam" id="PF00512">
    <property type="entry name" value="HisKA"/>
    <property type="match status" value="1"/>
</dbReference>
<dbReference type="Pfam" id="PF02518">
    <property type="entry name" value="HATPase_c"/>
    <property type="match status" value="1"/>
</dbReference>
<evidence type="ECO:0000256" key="1">
    <source>
        <dbReference type="ARBA" id="ARBA00000085"/>
    </source>
</evidence>
<keyword evidence="6 11" id="KW-0418">Kinase</keyword>
<dbReference type="PANTHER" id="PTHR45436:SF5">
    <property type="entry name" value="SENSOR HISTIDINE KINASE TRCS"/>
    <property type="match status" value="1"/>
</dbReference>
<evidence type="ECO:0000256" key="2">
    <source>
        <dbReference type="ARBA" id="ARBA00012438"/>
    </source>
</evidence>
<evidence type="ECO:0000313" key="12">
    <source>
        <dbReference type="Proteomes" id="UP001214530"/>
    </source>
</evidence>
<reference evidence="11" key="1">
    <citation type="submission" date="2023-03" db="EMBL/GenBank/DDBJ databases">
        <title>Andean soil-derived lignocellulolytic bacterial consortium as a source of novel taxa and putative plastic-active enzymes.</title>
        <authorList>
            <person name="Diaz-Garcia L."/>
            <person name="Chuvochina M."/>
            <person name="Feuerriegel G."/>
            <person name="Bunk B."/>
            <person name="Sproer C."/>
            <person name="Streit W.R."/>
            <person name="Rodriguez L.M."/>
            <person name="Overmann J."/>
            <person name="Jimenez D.J."/>
        </authorList>
    </citation>
    <scope>NUCLEOTIDE SEQUENCE</scope>
    <source>
        <strain evidence="11">MAG 3858</strain>
    </source>
</reference>
<organism evidence="11 12">
    <name type="scientific">Candidatus Pedobacter colombiensis</name>
    <dbReference type="NCBI Taxonomy" id="3121371"/>
    <lineage>
        <taxon>Bacteria</taxon>
        <taxon>Pseudomonadati</taxon>
        <taxon>Bacteroidota</taxon>
        <taxon>Sphingobacteriia</taxon>
        <taxon>Sphingobacteriales</taxon>
        <taxon>Sphingobacteriaceae</taxon>
        <taxon>Pedobacter</taxon>
    </lineage>
</organism>
<evidence type="ECO:0000256" key="6">
    <source>
        <dbReference type="ARBA" id="ARBA00022777"/>
    </source>
</evidence>
<gene>
    <name evidence="11" type="ORF">P0Y49_12400</name>
</gene>
<dbReference type="SMART" id="SM00388">
    <property type="entry name" value="HisKA"/>
    <property type="match status" value="1"/>
</dbReference>
<dbReference type="InterPro" id="IPR003594">
    <property type="entry name" value="HATPase_dom"/>
</dbReference>
<dbReference type="CDD" id="cd00082">
    <property type="entry name" value="HisKA"/>
    <property type="match status" value="1"/>
</dbReference>
<evidence type="ECO:0000256" key="7">
    <source>
        <dbReference type="ARBA" id="ARBA00022989"/>
    </source>
</evidence>
<dbReference type="AlphaFoldDB" id="A0AAJ6B4X3"/>
<dbReference type="SUPFAM" id="SSF55874">
    <property type="entry name" value="ATPase domain of HSP90 chaperone/DNA topoisomerase II/histidine kinase"/>
    <property type="match status" value="1"/>
</dbReference>
<dbReference type="SUPFAM" id="SSF47384">
    <property type="entry name" value="Homodimeric domain of signal transducing histidine kinase"/>
    <property type="match status" value="1"/>
</dbReference>
<feature type="coiled-coil region" evidence="8">
    <location>
        <begin position="271"/>
        <end position="305"/>
    </location>
</feature>
<dbReference type="InterPro" id="IPR036097">
    <property type="entry name" value="HisK_dim/P_sf"/>
</dbReference>
<comment type="catalytic activity">
    <reaction evidence="1">
        <text>ATP + protein L-histidine = ADP + protein N-phospho-L-histidine.</text>
        <dbReference type="EC" id="2.7.13.3"/>
    </reaction>
</comment>
<dbReference type="GO" id="GO:0000155">
    <property type="term" value="F:phosphorelay sensor kinase activity"/>
    <property type="evidence" value="ECO:0007669"/>
    <property type="project" value="InterPro"/>
</dbReference>
<keyword evidence="9" id="KW-0472">Membrane</keyword>
<dbReference type="Proteomes" id="UP001214530">
    <property type="component" value="Chromosome"/>
</dbReference>
<dbReference type="SMART" id="SM00387">
    <property type="entry name" value="HATPase_c"/>
    <property type="match status" value="1"/>
</dbReference>
<dbReference type="GO" id="GO:0005886">
    <property type="term" value="C:plasma membrane"/>
    <property type="evidence" value="ECO:0007669"/>
    <property type="project" value="TreeGrafter"/>
</dbReference>
<evidence type="ECO:0000313" key="11">
    <source>
        <dbReference type="EMBL" id="WEK17595.1"/>
    </source>
</evidence>
<evidence type="ECO:0000259" key="10">
    <source>
        <dbReference type="PROSITE" id="PS50109"/>
    </source>
</evidence>
<accession>A0AAJ6B4X3</accession>
<evidence type="ECO:0000256" key="4">
    <source>
        <dbReference type="ARBA" id="ARBA00022679"/>
    </source>
</evidence>
<feature type="transmembrane region" description="Helical" evidence="9">
    <location>
        <begin position="132"/>
        <end position="151"/>
    </location>
</feature>
<proteinExistence type="predicted"/>
<dbReference type="InterPro" id="IPR036890">
    <property type="entry name" value="HATPase_C_sf"/>
</dbReference>
<evidence type="ECO:0000256" key="5">
    <source>
        <dbReference type="ARBA" id="ARBA00022692"/>
    </source>
</evidence>
<keyword evidence="5 9" id="KW-0812">Transmembrane</keyword>
<keyword evidence="4" id="KW-0808">Transferase</keyword>
<dbReference type="PROSITE" id="PS50109">
    <property type="entry name" value="HIS_KIN"/>
    <property type="match status" value="1"/>
</dbReference>
<dbReference type="Gene3D" id="3.30.565.10">
    <property type="entry name" value="Histidine kinase-like ATPase, C-terminal domain"/>
    <property type="match status" value="1"/>
</dbReference>
<keyword evidence="8" id="KW-0175">Coiled coil</keyword>
<dbReference type="PANTHER" id="PTHR45436">
    <property type="entry name" value="SENSOR HISTIDINE KINASE YKOH"/>
    <property type="match status" value="1"/>
</dbReference>
<evidence type="ECO:0000256" key="9">
    <source>
        <dbReference type="SAM" id="Phobius"/>
    </source>
</evidence>
<dbReference type="InterPro" id="IPR050428">
    <property type="entry name" value="TCS_sensor_his_kinase"/>
</dbReference>
<feature type="transmembrane region" description="Helical" evidence="9">
    <location>
        <begin position="12"/>
        <end position="34"/>
    </location>
</feature>
<dbReference type="Gene3D" id="1.10.287.130">
    <property type="match status" value="1"/>
</dbReference>
<dbReference type="EMBL" id="CP119313">
    <property type="protein sequence ID" value="WEK17595.1"/>
    <property type="molecule type" value="Genomic_DNA"/>
</dbReference>
<name>A0AAJ6B4X3_9SPHI</name>
<feature type="domain" description="Histidine kinase" evidence="10">
    <location>
        <begin position="218"/>
        <end position="417"/>
    </location>
</feature>
<keyword evidence="3" id="KW-0597">Phosphoprotein</keyword>
<evidence type="ECO:0000256" key="8">
    <source>
        <dbReference type="SAM" id="Coils"/>
    </source>
</evidence>
<protein>
    <recommendedName>
        <fullName evidence="2">histidine kinase</fullName>
        <ecNumber evidence="2">2.7.13.3</ecNumber>
    </recommendedName>
</protein>
<keyword evidence="7 9" id="KW-1133">Transmembrane helix</keyword>